<dbReference type="EMBL" id="ML993623">
    <property type="protein sequence ID" value="KAF2160869.1"/>
    <property type="molecule type" value="Genomic_DNA"/>
</dbReference>
<dbReference type="SUPFAM" id="SSF50249">
    <property type="entry name" value="Nucleic acid-binding proteins"/>
    <property type="match status" value="1"/>
</dbReference>
<dbReference type="GO" id="GO:0003723">
    <property type="term" value="F:RNA binding"/>
    <property type="evidence" value="ECO:0007669"/>
    <property type="project" value="UniProtKB-KW"/>
</dbReference>
<evidence type="ECO:0000256" key="7">
    <source>
        <dbReference type="ARBA" id="ARBA00022884"/>
    </source>
</evidence>
<dbReference type="PANTHER" id="PTHR10602:SF0">
    <property type="entry name" value="EUKARYOTIC TRANSLATION INITIATION FACTOR 2 SUBUNIT 1"/>
    <property type="match status" value="1"/>
</dbReference>
<evidence type="ECO:0000256" key="4">
    <source>
        <dbReference type="ARBA" id="ARBA00022490"/>
    </source>
</evidence>
<evidence type="ECO:0000259" key="11">
    <source>
        <dbReference type="PROSITE" id="PS50126"/>
    </source>
</evidence>
<comment type="function">
    <text evidence="9">eIF-2 functions in the early steps of protein synthesis by forming a ternary complex with GTP and initiator tRNA. This complex binds to a 40S ribosomal subunit, followed by mRNA binding to form a 43S pre-initiation complex. Junction of the 60S ribosomal subunit to form the 80S initiation complex is preceded by hydrolysis of the GTP bound to eIF-2 and release of an eIF-2-GDP binary complex. In order for eIF-2 to recycle and catalyze another round of initiation, the GDP bound to eIF-2 must exchange with GTP by way of a reaction catalyzed by eIF2B.</text>
</comment>
<evidence type="ECO:0000256" key="3">
    <source>
        <dbReference type="ARBA" id="ARBA00020409"/>
    </source>
</evidence>
<dbReference type="InterPro" id="IPR044126">
    <property type="entry name" value="S1_IF2_alpha"/>
</dbReference>
<evidence type="ECO:0000313" key="12">
    <source>
        <dbReference type="EMBL" id="KAF2160869.1"/>
    </source>
</evidence>
<dbReference type="Pfam" id="PF00575">
    <property type="entry name" value="S1"/>
    <property type="match status" value="1"/>
</dbReference>
<dbReference type="FunFam" id="3.30.70.1130:FF:000001">
    <property type="entry name" value="Eukaryotic translation initiation factor 2 subunit 1"/>
    <property type="match status" value="1"/>
</dbReference>
<reference evidence="12" key="1">
    <citation type="journal article" date="2020" name="Stud. Mycol.">
        <title>101 Dothideomycetes genomes: a test case for predicting lifestyles and emergence of pathogens.</title>
        <authorList>
            <person name="Haridas S."/>
            <person name="Albert R."/>
            <person name="Binder M."/>
            <person name="Bloem J."/>
            <person name="Labutti K."/>
            <person name="Salamov A."/>
            <person name="Andreopoulos B."/>
            <person name="Baker S."/>
            <person name="Barry K."/>
            <person name="Bills G."/>
            <person name="Bluhm B."/>
            <person name="Cannon C."/>
            <person name="Castanera R."/>
            <person name="Culley D."/>
            <person name="Daum C."/>
            <person name="Ezra D."/>
            <person name="Gonzalez J."/>
            <person name="Henrissat B."/>
            <person name="Kuo A."/>
            <person name="Liang C."/>
            <person name="Lipzen A."/>
            <person name="Lutzoni F."/>
            <person name="Magnuson J."/>
            <person name="Mondo S."/>
            <person name="Nolan M."/>
            <person name="Ohm R."/>
            <person name="Pangilinan J."/>
            <person name="Park H.-J."/>
            <person name="Ramirez L."/>
            <person name="Alfaro M."/>
            <person name="Sun H."/>
            <person name="Tritt A."/>
            <person name="Yoshinaga Y."/>
            <person name="Zwiers L.-H."/>
            <person name="Turgeon B."/>
            <person name="Goodwin S."/>
            <person name="Spatafora J."/>
            <person name="Crous P."/>
            <person name="Grigoriev I."/>
        </authorList>
    </citation>
    <scope>NUCLEOTIDE SEQUENCE</scope>
    <source>
        <strain evidence="12">ATCC 36951</strain>
    </source>
</reference>
<dbReference type="AlphaFoldDB" id="A0A6A6C554"/>
<evidence type="ECO:0000313" key="13">
    <source>
        <dbReference type="Proteomes" id="UP000799537"/>
    </source>
</evidence>
<dbReference type="Proteomes" id="UP000799537">
    <property type="component" value="Unassembled WGS sequence"/>
</dbReference>
<sequence>MSLTNCRFYEEKYPEIDSFVMVNVKQIAEMGAYVKLLEYDNIDGMILLSELSRRRIRSIQKLIRVGRNEVVVVLRVDKEKGYIDLSKRRVSPEDIIKCEERYNKSKMVHSIMRHVAEKTNTPIEELYQDIGWPLNKKYGHAVDAFKLSITNPDVWNEVTFKSDVIRDELQSYIGKRLTPQPTKVRADVEVTCFGYEGIDAVKSALRKAEAMSTEETQVKVRLVSPPLYVLTSQTIDKTNGIEVLNEAIKSIDASIRQFDGGSCSIKMAPKAVTENDDAELQALMDKKERENMEVSGDEDESESDEGVVAAHD</sequence>
<dbReference type="InterPro" id="IPR011488">
    <property type="entry name" value="TIF_2_asu"/>
</dbReference>
<evidence type="ECO:0000256" key="1">
    <source>
        <dbReference type="ARBA" id="ARBA00004514"/>
    </source>
</evidence>
<dbReference type="GO" id="GO:0003743">
    <property type="term" value="F:translation initiation factor activity"/>
    <property type="evidence" value="ECO:0007669"/>
    <property type="project" value="UniProtKB-KW"/>
</dbReference>
<keyword evidence="5" id="KW-0396">Initiation factor</keyword>
<dbReference type="RefSeq" id="XP_033661758.1">
    <property type="nucleotide sequence ID" value="XM_033818609.1"/>
</dbReference>
<organism evidence="12 13">
    <name type="scientific">Zasmidium cellare ATCC 36951</name>
    <dbReference type="NCBI Taxonomy" id="1080233"/>
    <lineage>
        <taxon>Eukaryota</taxon>
        <taxon>Fungi</taxon>
        <taxon>Dikarya</taxon>
        <taxon>Ascomycota</taxon>
        <taxon>Pezizomycotina</taxon>
        <taxon>Dothideomycetes</taxon>
        <taxon>Dothideomycetidae</taxon>
        <taxon>Mycosphaerellales</taxon>
        <taxon>Mycosphaerellaceae</taxon>
        <taxon>Zasmidium</taxon>
    </lineage>
</organism>
<dbReference type="SMART" id="SM00316">
    <property type="entry name" value="S1"/>
    <property type="match status" value="1"/>
</dbReference>
<dbReference type="OrthoDB" id="1685042at2759"/>
<dbReference type="GeneID" id="54571881"/>
<dbReference type="Gene3D" id="1.10.150.190">
    <property type="entry name" value="Translation initiation factor 2, subunit 1, domain 2"/>
    <property type="match status" value="1"/>
</dbReference>
<dbReference type="GO" id="GO:0043022">
    <property type="term" value="F:ribosome binding"/>
    <property type="evidence" value="ECO:0007669"/>
    <property type="project" value="TreeGrafter"/>
</dbReference>
<proteinExistence type="inferred from homology"/>
<dbReference type="Gene3D" id="3.30.70.1130">
    <property type="entry name" value="EIF_2_alpha"/>
    <property type="match status" value="1"/>
</dbReference>
<evidence type="ECO:0000256" key="8">
    <source>
        <dbReference type="ARBA" id="ARBA00022917"/>
    </source>
</evidence>
<evidence type="ECO:0000256" key="2">
    <source>
        <dbReference type="ARBA" id="ARBA00007223"/>
    </source>
</evidence>
<keyword evidence="6" id="KW-0597">Phosphoprotein</keyword>
<protein>
    <recommendedName>
        <fullName evidence="3">Eukaryotic translation initiation factor 2 subunit alpha</fullName>
    </recommendedName>
</protein>
<dbReference type="GO" id="GO:0005829">
    <property type="term" value="C:cytosol"/>
    <property type="evidence" value="ECO:0007669"/>
    <property type="project" value="UniProtKB-SubCell"/>
</dbReference>
<dbReference type="SUPFAM" id="SSF110993">
    <property type="entry name" value="eIF-2-alpha, C-terminal domain"/>
    <property type="match status" value="1"/>
</dbReference>
<gene>
    <name evidence="12" type="ORF">M409DRAFT_70174</name>
</gene>
<feature type="domain" description="S1 motif" evidence="11">
    <location>
        <begin position="17"/>
        <end position="88"/>
    </location>
</feature>
<keyword evidence="7" id="KW-0694">RNA-binding</keyword>
<keyword evidence="13" id="KW-1185">Reference proteome</keyword>
<dbReference type="FunFam" id="2.40.50.140:FF:000015">
    <property type="entry name" value="Eukaryotic translation initiation factor 2 subunit alpha"/>
    <property type="match status" value="1"/>
</dbReference>
<dbReference type="PROSITE" id="PS50126">
    <property type="entry name" value="S1"/>
    <property type="match status" value="1"/>
</dbReference>
<dbReference type="PANTHER" id="PTHR10602">
    <property type="entry name" value="EUKARYOTIC TRANSLATION INITIATION FACTOR 2 SUBUNIT 1"/>
    <property type="match status" value="1"/>
</dbReference>
<feature type="compositionally biased region" description="Acidic residues" evidence="10">
    <location>
        <begin position="295"/>
        <end position="305"/>
    </location>
</feature>
<dbReference type="InterPro" id="IPR024055">
    <property type="entry name" value="TIF2_asu_C"/>
</dbReference>
<comment type="subcellular location">
    <subcellularLocation>
        <location evidence="1">Cytoplasm</location>
        <location evidence="1">Cytosol</location>
    </subcellularLocation>
</comment>
<keyword evidence="4" id="KW-0963">Cytoplasm</keyword>
<evidence type="ECO:0000256" key="5">
    <source>
        <dbReference type="ARBA" id="ARBA00022540"/>
    </source>
</evidence>
<dbReference type="InterPro" id="IPR012340">
    <property type="entry name" value="NA-bd_OB-fold"/>
</dbReference>
<evidence type="ECO:0000256" key="10">
    <source>
        <dbReference type="SAM" id="MobiDB-lite"/>
    </source>
</evidence>
<accession>A0A6A6C554</accession>
<evidence type="ECO:0000256" key="6">
    <source>
        <dbReference type="ARBA" id="ARBA00022553"/>
    </source>
</evidence>
<keyword evidence="8" id="KW-0648">Protein biosynthesis</keyword>
<comment type="similarity">
    <text evidence="2">Belongs to the eIF-2-alpha family.</text>
</comment>
<dbReference type="GO" id="GO:0033290">
    <property type="term" value="C:eukaryotic 48S preinitiation complex"/>
    <property type="evidence" value="ECO:0007669"/>
    <property type="project" value="TreeGrafter"/>
</dbReference>
<dbReference type="Gene3D" id="2.40.50.140">
    <property type="entry name" value="Nucleic acid-binding proteins"/>
    <property type="match status" value="1"/>
</dbReference>
<name>A0A6A6C554_ZASCE</name>
<evidence type="ECO:0000256" key="9">
    <source>
        <dbReference type="ARBA" id="ARBA00060206"/>
    </source>
</evidence>
<dbReference type="FunFam" id="1.10.150.190:FF:000002">
    <property type="entry name" value="Translation initiation factor 2, alpha subunit"/>
    <property type="match status" value="1"/>
</dbReference>
<dbReference type="SUPFAM" id="SSF116742">
    <property type="entry name" value="eIF2alpha middle domain-like"/>
    <property type="match status" value="1"/>
</dbReference>
<dbReference type="InterPro" id="IPR003029">
    <property type="entry name" value="S1_domain"/>
</dbReference>
<dbReference type="GO" id="GO:0005850">
    <property type="term" value="C:eukaryotic translation initiation factor 2 complex"/>
    <property type="evidence" value="ECO:0007669"/>
    <property type="project" value="TreeGrafter"/>
</dbReference>
<dbReference type="Pfam" id="PF07541">
    <property type="entry name" value="EIF_2_alpha"/>
    <property type="match status" value="1"/>
</dbReference>
<dbReference type="InterPro" id="IPR024054">
    <property type="entry name" value="TIF2_asu_middle_sf"/>
</dbReference>
<dbReference type="CDD" id="cd04452">
    <property type="entry name" value="S1_IF2_alpha"/>
    <property type="match status" value="1"/>
</dbReference>
<feature type="region of interest" description="Disordered" evidence="10">
    <location>
        <begin position="286"/>
        <end position="312"/>
    </location>
</feature>